<proteinExistence type="predicted"/>
<gene>
    <name evidence="1" type="ORF">LCGC14_0651360</name>
</gene>
<sequence length="104" mass="12165">MPDNVTITFKTHLQLGEGHPTFPEVIGILLDDDVVITTTIYDKYIRAMDLASPFSLDEFTAKYLVPLLRDEYTWEWDRDASLRCWEIYGRRSLLTENEVSHARK</sequence>
<accession>A0A0F9THW8</accession>
<organism evidence="1">
    <name type="scientific">marine sediment metagenome</name>
    <dbReference type="NCBI Taxonomy" id="412755"/>
    <lineage>
        <taxon>unclassified sequences</taxon>
        <taxon>metagenomes</taxon>
        <taxon>ecological metagenomes</taxon>
    </lineage>
</organism>
<dbReference type="AlphaFoldDB" id="A0A0F9THW8"/>
<dbReference type="EMBL" id="LAZR01001214">
    <property type="protein sequence ID" value="KKN48591.1"/>
    <property type="molecule type" value="Genomic_DNA"/>
</dbReference>
<name>A0A0F9THW8_9ZZZZ</name>
<comment type="caution">
    <text evidence="1">The sequence shown here is derived from an EMBL/GenBank/DDBJ whole genome shotgun (WGS) entry which is preliminary data.</text>
</comment>
<evidence type="ECO:0000313" key="1">
    <source>
        <dbReference type="EMBL" id="KKN48591.1"/>
    </source>
</evidence>
<protein>
    <submittedName>
        <fullName evidence="1">Uncharacterized protein</fullName>
    </submittedName>
</protein>
<reference evidence="1" key="1">
    <citation type="journal article" date="2015" name="Nature">
        <title>Complex archaea that bridge the gap between prokaryotes and eukaryotes.</title>
        <authorList>
            <person name="Spang A."/>
            <person name="Saw J.H."/>
            <person name="Jorgensen S.L."/>
            <person name="Zaremba-Niedzwiedzka K."/>
            <person name="Martijn J."/>
            <person name="Lind A.E."/>
            <person name="van Eijk R."/>
            <person name="Schleper C."/>
            <person name="Guy L."/>
            <person name="Ettema T.J."/>
        </authorList>
    </citation>
    <scope>NUCLEOTIDE SEQUENCE</scope>
</reference>